<keyword evidence="2" id="KW-1133">Transmembrane helix</keyword>
<evidence type="ECO:0000256" key="1">
    <source>
        <dbReference type="SAM" id="Coils"/>
    </source>
</evidence>
<dbReference type="Proteomes" id="UP000233534">
    <property type="component" value="Chromosome"/>
</dbReference>
<dbReference type="RefSeq" id="WP_101298890.1">
    <property type="nucleotide sequence ID" value="NZ_CP025197.1"/>
</dbReference>
<dbReference type="AlphaFoldDB" id="A0A2K9ELZ2"/>
<name>A0A2K9ELZ2_9FIRM</name>
<evidence type="ECO:0000313" key="4">
    <source>
        <dbReference type="Proteomes" id="UP000233534"/>
    </source>
</evidence>
<dbReference type="PANTHER" id="PTHR34351:SF1">
    <property type="entry name" value="SLR1927 PROTEIN"/>
    <property type="match status" value="1"/>
</dbReference>
<keyword evidence="2" id="KW-0472">Membrane</keyword>
<gene>
    <name evidence="3" type="ORF">HVS_02525</name>
</gene>
<protein>
    <submittedName>
        <fullName evidence="3">Uncharacterized protein</fullName>
    </submittedName>
</protein>
<feature type="coiled-coil region" evidence="1">
    <location>
        <begin position="248"/>
        <end position="275"/>
    </location>
</feature>
<organism evidence="3 4">
    <name type="scientific">Acetivibrio saccincola</name>
    <dbReference type="NCBI Taxonomy" id="1677857"/>
    <lineage>
        <taxon>Bacteria</taxon>
        <taxon>Bacillati</taxon>
        <taxon>Bacillota</taxon>
        <taxon>Clostridia</taxon>
        <taxon>Eubacteriales</taxon>
        <taxon>Oscillospiraceae</taxon>
        <taxon>Acetivibrio</taxon>
    </lineage>
</organism>
<keyword evidence="1" id="KW-0175">Coiled coil</keyword>
<dbReference type="PANTHER" id="PTHR34351">
    <property type="entry name" value="SLR1927 PROTEIN-RELATED"/>
    <property type="match status" value="1"/>
</dbReference>
<dbReference type="EMBL" id="CP025197">
    <property type="protein sequence ID" value="AUG56460.1"/>
    <property type="molecule type" value="Genomic_DNA"/>
</dbReference>
<feature type="transmembrane region" description="Helical" evidence="2">
    <location>
        <begin position="28"/>
        <end position="47"/>
    </location>
</feature>
<feature type="transmembrane region" description="Helical" evidence="2">
    <location>
        <begin position="5"/>
        <end position="22"/>
    </location>
</feature>
<dbReference type="KEGG" id="hsc:HVS_02525"/>
<accession>A0A2K9ELZ2</accession>
<keyword evidence="2" id="KW-0812">Transmembrane</keyword>
<proteinExistence type="predicted"/>
<keyword evidence="4" id="KW-1185">Reference proteome</keyword>
<evidence type="ECO:0000313" key="3">
    <source>
        <dbReference type="EMBL" id="AUG56460.1"/>
    </source>
</evidence>
<evidence type="ECO:0000256" key="2">
    <source>
        <dbReference type="SAM" id="Phobius"/>
    </source>
</evidence>
<sequence length="425" mass="48412">MVKFFVYFLIIVLVFLYNYILAGESSILMLYALIFVPVFSAIFTYPVKSKIEILFQIPSGELERDAIADVNLTIKNKSVFPVPFLIISFVEPVNLNISHPGNICIFLRPMQSKTITVKYKAKYRGVAKIGVENVVLKDYMGFFKIPLLKEDRKKQSTGEIVVTPKLINIKPSSKILRNSNNVKEDTENPSESLLVWSGEPGYEFREYVPGDPLQKIHWKLSAKYETLMVRKNEGSSTGKKLLIIDPYINAAEIERDSLKDEKKQNTEKILMIEEKILEGVIAIANINAAFGKEVDICLLEGDKWNKYSLKDEKSISWLKHKLAHFEFRKSSDPELSRIPSIDILTRDGDKRHSQIGDTVIFTGTEDDILANEISKLLSSGAAVNLVMVEGFNDNKSEKRDVLYSKMMLDNLWVIDVREDLNKAFL</sequence>
<reference evidence="3 4" key="1">
    <citation type="submission" date="2017-12" db="EMBL/GenBank/DDBJ databases">
        <title>Complete genome sequence of Herbivorax saccincola GGR1, a novel Cellulosome-producing hydrolytic bacterium in a thermophilic biogas plant, established by Illumina and Nanopore MinION sequencing.</title>
        <authorList>
            <person name="Pechtl A."/>
            <person name="Ruckert C."/>
            <person name="Koeck D.E."/>
            <person name="Maus I."/>
            <person name="Winkler A."/>
            <person name="Kalinowski J."/>
            <person name="Puhler A."/>
            <person name="Schwarz W.W."/>
            <person name="Zverlov V.V."/>
            <person name="Schluter A."/>
            <person name="Liebl W."/>
        </authorList>
    </citation>
    <scope>NUCLEOTIDE SEQUENCE [LARGE SCALE GENOMIC DNA]</scope>
    <source>
        <strain evidence="4">SR1</strain>
    </source>
</reference>